<feature type="region of interest" description="Disordered" evidence="1">
    <location>
        <begin position="973"/>
        <end position="1062"/>
    </location>
</feature>
<feature type="compositionally biased region" description="Polar residues" evidence="1">
    <location>
        <begin position="611"/>
        <end position="643"/>
    </location>
</feature>
<feature type="compositionally biased region" description="Low complexity" evidence="1">
    <location>
        <begin position="376"/>
        <end position="390"/>
    </location>
</feature>
<proteinExistence type="predicted"/>
<dbReference type="OrthoDB" id="67059at2759"/>
<feature type="compositionally biased region" description="Low complexity" evidence="1">
    <location>
        <begin position="983"/>
        <end position="1001"/>
    </location>
</feature>
<sequence length="1062" mass="113898">MDLNFSQDSFAFSDIAPPSHVSGLESFSDFDASECSEASFAEIVPNKGGEGTDGTSLIGEDAGRADGSLENSGRSSLGLQGLNSNNINEFFEAIQNAESLGFVASSDSGKSLVGDESSLGILQLDGLPDFSDNLQDPPVLERACMPLERTLVGDEDDDEEDEIIINHHTPASNLHGEDIPFSNEFSDTANLTPLVSRNSVVQLEEERPDTGQDPDTFFSSRNREVDNDANEPVNEEPLQYSLWSRRVGHDAARQIRQCQSFSSSRGLGSGMDSRSESDGHEDNDENLLPLLHGAGDSGNGSTGRPGLEGANSDVEDLPIQGGLPLDASTRLETQGLELRQSAEGVDVLPDILGDGGGGGDGSSGNNSDADDGGPAGAAYASSSASALPSSTFPPTITSFGFINQSIGTGDTQGSSAVPVSDGLTAGRGCPVGDAAADRSPVLLPSPPERLNDLRDSISMPHHLHFQASSTPMVKEGGQQEYNSTGLHNETSALESCYLMGRNPSTPHPNWADDSTFHMSQILGNRPANTLMEAESLNFDPPAGDTTVAGHIISPDRDMTMIPNETAVGAIIHNFHIRDLGLGVGMLWKSTPRDEEEAAMWSTPGAVFQGHQRPSTVTGQVADNKQRNSVRTELSSDGDQSTILASGEPTWREGDSQTLLDLSSGQNIADLPLNRTLTPDGFAEEFTTQVAPPWDINRLSSFPWPVGADEMQDSVLGQNPFDTEGSMDNQHWPFGGDAVSGENPFGGEGSHNLSWMPSDFSFETQGDAAAVVAADEESFNREHDLEIPSQAQINDTSMLHDWTMPDSQFINRPSLLKVVGINDPSDTGEVRISFGAFLAAGSGELGSLSRTSPDRPRPHFGDDKPILTPSPQAPARMISKPNTPLDPFMQESNSPDGFSNRKSADGGIKEVIQQQPRSSDDVAQRSQTQQQLKRKGQSGELRSVSASTSQQPTAVHPDMLSFEMQKIKLDEQFKTDAPVKSRSRTTSQTSSQSSSSRGSVKSVIKKTNSQSTQPSRNIDGENGSKPKERKRSRRKEKQESQNTTRSDGNTHQDLQEFYMHPVE</sequence>
<feature type="region of interest" description="Disordered" evidence="1">
    <location>
        <begin position="606"/>
        <end position="654"/>
    </location>
</feature>
<dbReference type="Proteomes" id="UP001163046">
    <property type="component" value="Unassembled WGS sequence"/>
</dbReference>
<organism evidence="2 3">
    <name type="scientific">Desmophyllum pertusum</name>
    <dbReference type="NCBI Taxonomy" id="174260"/>
    <lineage>
        <taxon>Eukaryota</taxon>
        <taxon>Metazoa</taxon>
        <taxon>Cnidaria</taxon>
        <taxon>Anthozoa</taxon>
        <taxon>Hexacorallia</taxon>
        <taxon>Scleractinia</taxon>
        <taxon>Caryophylliina</taxon>
        <taxon>Caryophylliidae</taxon>
        <taxon>Desmophyllum</taxon>
    </lineage>
</organism>
<keyword evidence="3" id="KW-1185">Reference proteome</keyword>
<feature type="compositionally biased region" description="Basic and acidic residues" evidence="1">
    <location>
        <begin position="851"/>
        <end position="864"/>
    </location>
</feature>
<feature type="region of interest" description="Disordered" evidence="1">
    <location>
        <begin position="257"/>
        <end position="325"/>
    </location>
</feature>
<reference evidence="2" key="1">
    <citation type="submission" date="2023-01" db="EMBL/GenBank/DDBJ databases">
        <title>Genome assembly of the deep-sea coral Lophelia pertusa.</title>
        <authorList>
            <person name="Herrera S."/>
            <person name="Cordes E."/>
        </authorList>
    </citation>
    <scope>NUCLEOTIDE SEQUENCE</scope>
    <source>
        <strain evidence="2">USNM1676648</strain>
        <tissue evidence="2">Polyp</tissue>
    </source>
</reference>
<feature type="compositionally biased region" description="Polar residues" evidence="1">
    <location>
        <begin position="257"/>
        <end position="266"/>
    </location>
</feature>
<evidence type="ECO:0000313" key="2">
    <source>
        <dbReference type="EMBL" id="KAJ7319159.1"/>
    </source>
</evidence>
<comment type="caution">
    <text evidence="2">The sequence shown here is derived from an EMBL/GenBank/DDBJ whole genome shotgun (WGS) entry which is preliminary data.</text>
</comment>
<feature type="compositionally biased region" description="Polar residues" evidence="1">
    <location>
        <begin position="889"/>
        <end position="900"/>
    </location>
</feature>
<dbReference type="EMBL" id="MU827840">
    <property type="protein sequence ID" value="KAJ7319159.1"/>
    <property type="molecule type" value="Genomic_DNA"/>
</dbReference>
<feature type="region of interest" description="Disordered" evidence="1">
    <location>
        <begin position="41"/>
        <end position="78"/>
    </location>
</feature>
<feature type="compositionally biased region" description="Gly residues" evidence="1">
    <location>
        <begin position="353"/>
        <end position="362"/>
    </location>
</feature>
<name>A0A9W9YAE0_9CNID</name>
<feature type="compositionally biased region" description="Polar residues" evidence="1">
    <location>
        <begin position="943"/>
        <end position="952"/>
    </location>
</feature>
<feature type="compositionally biased region" description="Polar residues" evidence="1">
    <location>
        <begin position="69"/>
        <end position="78"/>
    </location>
</feature>
<feature type="region of interest" description="Disordered" evidence="1">
    <location>
        <begin position="845"/>
        <end position="955"/>
    </location>
</feature>
<evidence type="ECO:0000256" key="1">
    <source>
        <dbReference type="SAM" id="MobiDB-lite"/>
    </source>
</evidence>
<evidence type="ECO:0000313" key="3">
    <source>
        <dbReference type="Proteomes" id="UP001163046"/>
    </source>
</evidence>
<dbReference type="AlphaFoldDB" id="A0A9W9YAE0"/>
<protein>
    <submittedName>
        <fullName evidence="2">Uncharacterized protein</fullName>
    </submittedName>
</protein>
<feature type="region of interest" description="Disordered" evidence="1">
    <location>
        <begin position="338"/>
        <end position="390"/>
    </location>
</feature>
<accession>A0A9W9YAE0</accession>
<feature type="region of interest" description="Disordered" evidence="1">
    <location>
        <begin position="428"/>
        <end position="454"/>
    </location>
</feature>
<feature type="region of interest" description="Disordered" evidence="1">
    <location>
        <begin position="202"/>
        <end position="237"/>
    </location>
</feature>
<feature type="compositionally biased region" description="Polar residues" evidence="1">
    <location>
        <begin position="1004"/>
        <end position="1015"/>
    </location>
</feature>
<gene>
    <name evidence="2" type="ORF">OS493_036672</name>
</gene>